<evidence type="ECO:0000313" key="2">
    <source>
        <dbReference type="WBParaSite" id="PS1159_v2.g17262.t1"/>
    </source>
</evidence>
<proteinExistence type="predicted"/>
<organism evidence="1 2">
    <name type="scientific">Panagrolaimus sp. PS1159</name>
    <dbReference type="NCBI Taxonomy" id="55785"/>
    <lineage>
        <taxon>Eukaryota</taxon>
        <taxon>Metazoa</taxon>
        <taxon>Ecdysozoa</taxon>
        <taxon>Nematoda</taxon>
        <taxon>Chromadorea</taxon>
        <taxon>Rhabditida</taxon>
        <taxon>Tylenchina</taxon>
        <taxon>Panagrolaimomorpha</taxon>
        <taxon>Panagrolaimoidea</taxon>
        <taxon>Panagrolaimidae</taxon>
        <taxon>Panagrolaimus</taxon>
    </lineage>
</organism>
<dbReference type="Proteomes" id="UP000887580">
    <property type="component" value="Unplaced"/>
</dbReference>
<sequence length="177" mass="20626">MCLVHIREYIKYHEKYSNPHNHDGHCRGKIEIIRTAGRNLLYVTLQRIADLQLNAEHSCVDAMCLVHIREYIKYHEKYSNPHNHDGHCHGKIETIPTAGRLIFNLDNETKDAIDGKVSKVVADNFENAYVVFRDFGKDFILKKGSRIPENANFQSFFLKKNLYISCSDEKEIYIQQS</sequence>
<accession>A0AC35FGN7</accession>
<reference evidence="2" key="1">
    <citation type="submission" date="2022-11" db="UniProtKB">
        <authorList>
            <consortium name="WormBaseParasite"/>
        </authorList>
    </citation>
    <scope>IDENTIFICATION</scope>
</reference>
<name>A0AC35FGN7_9BILA</name>
<evidence type="ECO:0000313" key="1">
    <source>
        <dbReference type="Proteomes" id="UP000887580"/>
    </source>
</evidence>
<dbReference type="WBParaSite" id="PS1159_v2.g17262.t1">
    <property type="protein sequence ID" value="PS1159_v2.g17262.t1"/>
    <property type="gene ID" value="PS1159_v2.g17262"/>
</dbReference>
<protein>
    <submittedName>
        <fullName evidence="2">Choline/carnitine acyltransferase domain-containing protein</fullName>
    </submittedName>
</protein>